<dbReference type="SUPFAM" id="SSF53474">
    <property type="entry name" value="alpha/beta-Hydrolases"/>
    <property type="match status" value="1"/>
</dbReference>
<evidence type="ECO:0000256" key="7">
    <source>
        <dbReference type="SAM" id="MobiDB-lite"/>
    </source>
</evidence>
<dbReference type="AlphaFoldDB" id="A0AA41MKC8"/>
<name>A0AA41MKC8_SCICA</name>
<dbReference type="PANTHER" id="PTHR19307:SF13">
    <property type="entry name" value="TUMOR PROTEIN D54"/>
    <property type="match status" value="1"/>
</dbReference>
<dbReference type="GO" id="GO:0006629">
    <property type="term" value="P:lipid metabolic process"/>
    <property type="evidence" value="ECO:0007669"/>
    <property type="project" value="UniProtKB-KW"/>
</dbReference>
<keyword evidence="3" id="KW-0378">Hydrolase</keyword>
<evidence type="ECO:0000259" key="8">
    <source>
        <dbReference type="Pfam" id="PF00561"/>
    </source>
</evidence>
<keyword evidence="5" id="KW-0443">Lipid metabolism</keyword>
<evidence type="ECO:0000256" key="4">
    <source>
        <dbReference type="ARBA" id="ARBA00023054"/>
    </source>
</evidence>
<dbReference type="Pfam" id="PF04201">
    <property type="entry name" value="TPD52"/>
    <property type="match status" value="1"/>
</dbReference>
<gene>
    <name evidence="9" type="ORF">SUZIE_123345</name>
</gene>
<evidence type="ECO:0000256" key="1">
    <source>
        <dbReference type="ARBA" id="ARBA00005702"/>
    </source>
</evidence>
<dbReference type="FunFam" id="3.40.50.1820:FF:000074">
    <property type="entry name" value="Abhydrolase domain containing 16A"/>
    <property type="match status" value="1"/>
</dbReference>
<accession>A0AA41MKC8</accession>
<feature type="coiled-coil region" evidence="6">
    <location>
        <begin position="598"/>
        <end position="632"/>
    </location>
</feature>
<feature type="domain" description="AB hydrolase-1" evidence="8">
    <location>
        <begin position="171"/>
        <end position="304"/>
    </location>
</feature>
<dbReference type="EMBL" id="JAATJV010206644">
    <property type="protein sequence ID" value="MBZ3873520.1"/>
    <property type="molecule type" value="Genomic_DNA"/>
</dbReference>
<dbReference type="Gene3D" id="3.40.50.1820">
    <property type="entry name" value="alpha/beta hydrolase"/>
    <property type="match status" value="1"/>
</dbReference>
<evidence type="ECO:0000256" key="6">
    <source>
        <dbReference type="SAM" id="Coils"/>
    </source>
</evidence>
<dbReference type="Proteomes" id="UP001166674">
    <property type="component" value="Unassembled WGS sequence"/>
</dbReference>
<dbReference type="GO" id="GO:0005737">
    <property type="term" value="C:cytoplasm"/>
    <property type="evidence" value="ECO:0007669"/>
    <property type="project" value="TreeGrafter"/>
</dbReference>
<organism evidence="9 10">
    <name type="scientific">Sciurus carolinensis</name>
    <name type="common">Eastern gray squirrel</name>
    <dbReference type="NCBI Taxonomy" id="30640"/>
    <lineage>
        <taxon>Eukaryota</taxon>
        <taxon>Metazoa</taxon>
        <taxon>Chordata</taxon>
        <taxon>Craniata</taxon>
        <taxon>Vertebrata</taxon>
        <taxon>Euteleostomi</taxon>
        <taxon>Mammalia</taxon>
        <taxon>Eutheria</taxon>
        <taxon>Euarchontoglires</taxon>
        <taxon>Glires</taxon>
        <taxon>Rodentia</taxon>
        <taxon>Sciuromorpha</taxon>
        <taxon>Sciuridae</taxon>
        <taxon>Sciurinae</taxon>
        <taxon>Sciurini</taxon>
        <taxon>Sciurus</taxon>
    </lineage>
</organism>
<comment type="similarity">
    <text evidence="1">Belongs to the TPD52 family.</text>
</comment>
<feature type="region of interest" description="Disordered" evidence="7">
    <location>
        <begin position="475"/>
        <end position="526"/>
    </location>
</feature>
<evidence type="ECO:0000256" key="2">
    <source>
        <dbReference type="ARBA" id="ARBA00009709"/>
    </source>
</evidence>
<dbReference type="InterPro" id="IPR007327">
    <property type="entry name" value="TPD52"/>
</dbReference>
<sequence>MCVICFVKALVHVFKIYLTANYTYNFRSWPVDFRWDDVQGAGSGHRALTCAAAAAGVWLLRDAALGGDAQGRPPHGARSQTQCLLQQIRELPGQLASYALAHSLGRWLVYPGSMFLMTRALLPLLQQGQERLVERYHGRRAKLVACDGNEIDTMFMDRRRHPGSQGQGLRLVICCEGNAGFYEMGCLSAPLEAGYSVLGWNHPGFGGSTGAPFPQHDANAMDVVVKYALYRLHFPPSHVVVYGWSIGGFTATWATMTYPELGALVLDATFDDLVPLALKVMPHSWKGLVVRTVREHFNLNVAEQLCCYPGPVLLLRRTQDEVVSTSSQLPTLPPSDVEGNRGNELLLRLLQHRYPAVMAREGRTVVTRWLRASSLAQEAAFYARYRVDDEWCLATLRSYRECCQEELEDQDWGPHGLPFPWLVGQGLSPRRRRQLALFLARKHLKNVEATHCSPLEPEDFQLPWELRSTRETRWWSQPGQDAPRPTSGFACSFGLSGRHGQTKTGPNTTLIGRRPWGRDESPARTQAEVGRRVADYVLRRRADGSADSLVLGGQLPVPPLGSFSADINLNSPNKGLLSDFMTDVPVDPGVTARTPAVEGLTEAEEEELRAELAKVEEEIVTLRQVLAAKERHCGELKRRLGLSTLGGLKQNLSRSWHDVQVSHAYVRTSEKLGEWNEKVTQSDLYKKTQETLSQAGQKTSAALSTMGSAISRKLGDMRNSATFKSFEDRVGTIKALFVFCGLLTCCYCCCCLCCCFNCCCGKCKPKAPEGEETAFYVSPEDLEAQLQSDEREATDTPIVIQPASATETTQLTADSHPSYHTDGFN</sequence>
<dbReference type="Pfam" id="PF00561">
    <property type="entry name" value="Abhydrolase_1"/>
    <property type="match status" value="1"/>
</dbReference>
<reference evidence="9" key="1">
    <citation type="submission" date="2020-03" db="EMBL/GenBank/DDBJ databases">
        <title>Studies in the Genomics of Life Span.</title>
        <authorList>
            <person name="Glass D."/>
        </authorList>
    </citation>
    <scope>NUCLEOTIDE SEQUENCE</scope>
    <source>
        <strain evidence="9">SUZIE</strain>
        <tissue evidence="9">Muscle</tissue>
    </source>
</reference>
<dbReference type="InterPro" id="IPR000073">
    <property type="entry name" value="AB_hydrolase_1"/>
</dbReference>
<keyword evidence="10" id="KW-1185">Reference proteome</keyword>
<proteinExistence type="inferred from homology"/>
<comment type="caution">
    <text evidence="9">The sequence shown here is derived from an EMBL/GenBank/DDBJ whole genome shotgun (WGS) entry which is preliminary data.</text>
</comment>
<evidence type="ECO:0000256" key="3">
    <source>
        <dbReference type="ARBA" id="ARBA00022801"/>
    </source>
</evidence>
<evidence type="ECO:0000256" key="5">
    <source>
        <dbReference type="ARBA" id="ARBA00023098"/>
    </source>
</evidence>
<evidence type="ECO:0000313" key="10">
    <source>
        <dbReference type="Proteomes" id="UP001166674"/>
    </source>
</evidence>
<dbReference type="InterPro" id="IPR029058">
    <property type="entry name" value="AB_hydrolase_fold"/>
</dbReference>
<keyword evidence="4 6" id="KW-0175">Coiled coil</keyword>
<protein>
    <submittedName>
        <fullName evidence="9">Abhydrolase domain-containing protein 16B</fullName>
    </submittedName>
</protein>
<dbReference type="GO" id="GO:0016787">
    <property type="term" value="F:hydrolase activity"/>
    <property type="evidence" value="ECO:0007669"/>
    <property type="project" value="UniProtKB-KW"/>
</dbReference>
<comment type="similarity">
    <text evidence="2">Belongs to the AB hydrolase superfamily. ABHD16 family.</text>
</comment>
<evidence type="ECO:0000313" key="9">
    <source>
        <dbReference type="EMBL" id="MBZ3873520.1"/>
    </source>
</evidence>
<dbReference type="PANTHER" id="PTHR19307">
    <property type="entry name" value="TUMOR PROTEIN D52"/>
    <property type="match status" value="1"/>
</dbReference>